<gene>
    <name evidence="1" type="ORF">LCGC14_2720980</name>
</gene>
<feature type="non-terminal residue" evidence="1">
    <location>
        <position position="1"/>
    </location>
</feature>
<dbReference type="AlphaFoldDB" id="A0A0F8ZA74"/>
<protein>
    <submittedName>
        <fullName evidence="1">Uncharacterized protein</fullName>
    </submittedName>
</protein>
<dbReference type="EMBL" id="LAZR01049005">
    <property type="protein sequence ID" value="KKK90643.1"/>
    <property type="molecule type" value="Genomic_DNA"/>
</dbReference>
<accession>A0A0F8ZA74</accession>
<sequence>YLINSIHKEMKRHTSHGTIFRNSFRKGAAFGVRAQVILIMKNREKIDDIDVPTGTALVLKNYYANEMSLNSTFLDDHGIKLNKGSKTNISDFNGYTVGKDFGNNISLNTQINGKVKINKRLT</sequence>
<reference evidence="1" key="1">
    <citation type="journal article" date="2015" name="Nature">
        <title>Complex archaea that bridge the gap between prokaryotes and eukaryotes.</title>
        <authorList>
            <person name="Spang A."/>
            <person name="Saw J.H."/>
            <person name="Jorgensen S.L."/>
            <person name="Zaremba-Niedzwiedzka K."/>
            <person name="Martijn J."/>
            <person name="Lind A.E."/>
            <person name="van Eijk R."/>
            <person name="Schleper C."/>
            <person name="Guy L."/>
            <person name="Ettema T.J."/>
        </authorList>
    </citation>
    <scope>NUCLEOTIDE SEQUENCE</scope>
</reference>
<proteinExistence type="predicted"/>
<comment type="caution">
    <text evidence="1">The sequence shown here is derived from an EMBL/GenBank/DDBJ whole genome shotgun (WGS) entry which is preliminary data.</text>
</comment>
<organism evidence="1">
    <name type="scientific">marine sediment metagenome</name>
    <dbReference type="NCBI Taxonomy" id="412755"/>
    <lineage>
        <taxon>unclassified sequences</taxon>
        <taxon>metagenomes</taxon>
        <taxon>ecological metagenomes</taxon>
    </lineage>
</organism>
<name>A0A0F8ZA74_9ZZZZ</name>
<evidence type="ECO:0000313" key="1">
    <source>
        <dbReference type="EMBL" id="KKK90643.1"/>
    </source>
</evidence>